<gene>
    <name evidence="8" type="ORF">H9Q16_19530</name>
</gene>
<dbReference type="Gene3D" id="3.50.50.60">
    <property type="entry name" value="FAD/NAD(P)-binding domain"/>
    <property type="match status" value="1"/>
</dbReference>
<proteinExistence type="inferred from homology"/>
<dbReference type="GO" id="GO:0009851">
    <property type="term" value="P:auxin biosynthetic process"/>
    <property type="evidence" value="ECO:0007669"/>
    <property type="project" value="UniProtKB-KW"/>
</dbReference>
<dbReference type="PANTHER" id="PTHR10742">
    <property type="entry name" value="FLAVIN MONOAMINE OXIDASE"/>
    <property type="match status" value="1"/>
</dbReference>
<feature type="domain" description="Amine oxidase" evidence="7">
    <location>
        <begin position="163"/>
        <end position="411"/>
    </location>
</feature>
<dbReference type="InterPro" id="IPR002937">
    <property type="entry name" value="Amino_oxidase"/>
</dbReference>
<dbReference type="SUPFAM" id="SSF54373">
    <property type="entry name" value="FAD-linked reductases, C-terminal domain"/>
    <property type="match status" value="1"/>
</dbReference>
<evidence type="ECO:0000256" key="4">
    <source>
        <dbReference type="ARBA" id="ARBA00017871"/>
    </source>
</evidence>
<dbReference type="InterPro" id="IPR050281">
    <property type="entry name" value="Flavin_monoamine_oxidase"/>
</dbReference>
<comment type="caution">
    <text evidence="8">The sequence shown here is derived from an EMBL/GenBank/DDBJ whole genome shotgun (WGS) entry which is preliminary data.</text>
</comment>
<comment type="similarity">
    <text evidence="2">Belongs to the tryptophan 2-monooxygenase family.</text>
</comment>
<evidence type="ECO:0000256" key="1">
    <source>
        <dbReference type="ARBA" id="ARBA00004814"/>
    </source>
</evidence>
<name>A0A927D9J0_9RHOB</name>
<evidence type="ECO:0000256" key="3">
    <source>
        <dbReference type="ARBA" id="ARBA00012535"/>
    </source>
</evidence>
<evidence type="ECO:0000256" key="6">
    <source>
        <dbReference type="ARBA" id="ARBA00047321"/>
    </source>
</evidence>
<evidence type="ECO:0000313" key="9">
    <source>
        <dbReference type="Proteomes" id="UP000635142"/>
    </source>
</evidence>
<keyword evidence="9" id="KW-1185">Reference proteome</keyword>
<protein>
    <recommendedName>
        <fullName evidence="4">Tryptophan 2-monooxygenase</fullName>
        <ecNumber evidence="3">1.13.12.3</ecNumber>
    </recommendedName>
</protein>
<reference evidence="8" key="1">
    <citation type="submission" date="2020-08" db="EMBL/GenBank/DDBJ databases">
        <title>Sulfitobacter aestuariivivens sp. nov., isolated from a tidal flat.</title>
        <authorList>
            <person name="Park S."/>
            <person name="Yoon J.-H."/>
        </authorList>
    </citation>
    <scope>NUCLEOTIDE SEQUENCE</scope>
    <source>
        <strain evidence="8">TSTF-M16</strain>
    </source>
</reference>
<comment type="catalytic activity">
    <reaction evidence="6">
        <text>L-tryptophan + O2 = indole-3-acetamide + CO2 + H2O</text>
        <dbReference type="Rhea" id="RHEA:16165"/>
        <dbReference type="ChEBI" id="CHEBI:15377"/>
        <dbReference type="ChEBI" id="CHEBI:15379"/>
        <dbReference type="ChEBI" id="CHEBI:16031"/>
        <dbReference type="ChEBI" id="CHEBI:16526"/>
        <dbReference type="ChEBI" id="CHEBI:57912"/>
        <dbReference type="EC" id="1.13.12.3"/>
    </reaction>
</comment>
<dbReference type="PANTHER" id="PTHR10742:SF410">
    <property type="entry name" value="LYSINE-SPECIFIC HISTONE DEMETHYLASE 2"/>
    <property type="match status" value="1"/>
</dbReference>
<sequence length="423" mass="45239">MTPLRANPDVIVVGAGVAGLAAGAVLREAGLQVVVLEAAKHIGGRCVTDSAPFSVPFDKGASWLHAAPANPLARVAERTDARLHKKHWRWSRVRIKDKNLTPEEIEDFGAYQDRMWQAINDAGAVEPDTTTRACLPDGRWSETAVHYIPQMLAGNADTTSARDVRNYDHHDGDWLVGGGLGAFIKDLHGDVPVRTNCPVHKIDTTGSGVRVTTPDGVLEAAHLILTVSTGVLASGSIQFIPALPARKRDAIGMLPMGGMNKIAIEFDRDWTEMTEGQMADYHKGGDAYCSVLFGLYGSSLSVGFVAGRCADALEANGPGATTDLCLEALQAHFGSTITQNIRATQETAWRLDPFIQGAYSYAKPGGSDARRVLAEPIADRLFFAGEATMTHTYATVHGAWLSGRRSAEQVLALHAPAPSRQAG</sequence>
<dbReference type="Proteomes" id="UP000635142">
    <property type="component" value="Unassembled WGS sequence"/>
</dbReference>
<organism evidence="8 9">
    <name type="scientific">Sulfitobacter aestuariivivens</name>
    <dbReference type="NCBI Taxonomy" id="2766981"/>
    <lineage>
        <taxon>Bacteria</taxon>
        <taxon>Pseudomonadati</taxon>
        <taxon>Pseudomonadota</taxon>
        <taxon>Alphaproteobacteria</taxon>
        <taxon>Rhodobacterales</taxon>
        <taxon>Roseobacteraceae</taxon>
        <taxon>Sulfitobacter</taxon>
    </lineage>
</organism>
<dbReference type="RefSeq" id="WP_191077170.1">
    <property type="nucleotide sequence ID" value="NZ_JACTAG010000004.1"/>
</dbReference>
<evidence type="ECO:0000313" key="8">
    <source>
        <dbReference type="EMBL" id="MBD3666137.1"/>
    </source>
</evidence>
<dbReference type="Pfam" id="PF01593">
    <property type="entry name" value="Amino_oxidase"/>
    <property type="match status" value="1"/>
</dbReference>
<dbReference type="GO" id="GO:0050361">
    <property type="term" value="F:tryptophan 2-monooxygenase activity"/>
    <property type="evidence" value="ECO:0007669"/>
    <property type="project" value="UniProtKB-EC"/>
</dbReference>
<dbReference type="Pfam" id="PF13450">
    <property type="entry name" value="NAD_binding_8"/>
    <property type="match status" value="1"/>
</dbReference>
<dbReference type="PRINTS" id="PR00420">
    <property type="entry name" value="RNGMNOXGNASE"/>
</dbReference>
<accession>A0A927D9J0</accession>
<keyword evidence="5" id="KW-0073">Auxin biosynthesis</keyword>
<comment type="pathway">
    <text evidence="1">Plant hormone metabolism; auxin biosynthesis.</text>
</comment>
<evidence type="ECO:0000256" key="2">
    <source>
        <dbReference type="ARBA" id="ARBA00005833"/>
    </source>
</evidence>
<dbReference type="AlphaFoldDB" id="A0A927D9J0"/>
<dbReference type="EMBL" id="JACTAG010000004">
    <property type="protein sequence ID" value="MBD3666137.1"/>
    <property type="molecule type" value="Genomic_DNA"/>
</dbReference>
<evidence type="ECO:0000259" key="7">
    <source>
        <dbReference type="Pfam" id="PF01593"/>
    </source>
</evidence>
<dbReference type="InterPro" id="IPR036188">
    <property type="entry name" value="FAD/NAD-bd_sf"/>
</dbReference>
<dbReference type="SUPFAM" id="SSF51905">
    <property type="entry name" value="FAD/NAD(P)-binding domain"/>
    <property type="match status" value="1"/>
</dbReference>
<dbReference type="Gene3D" id="3.90.660.10">
    <property type="match status" value="1"/>
</dbReference>
<dbReference type="EC" id="1.13.12.3" evidence="3"/>
<evidence type="ECO:0000256" key="5">
    <source>
        <dbReference type="ARBA" id="ARBA00023070"/>
    </source>
</evidence>